<dbReference type="SUPFAM" id="SSF55729">
    <property type="entry name" value="Acyl-CoA N-acyltransferases (Nat)"/>
    <property type="match status" value="1"/>
</dbReference>
<name>A0A0F9G306_9ZZZZ</name>
<dbReference type="PROSITE" id="PS51186">
    <property type="entry name" value="GNAT"/>
    <property type="match status" value="1"/>
</dbReference>
<reference evidence="2" key="1">
    <citation type="journal article" date="2015" name="Nature">
        <title>Complex archaea that bridge the gap between prokaryotes and eukaryotes.</title>
        <authorList>
            <person name="Spang A."/>
            <person name="Saw J.H."/>
            <person name="Jorgensen S.L."/>
            <person name="Zaremba-Niedzwiedzka K."/>
            <person name="Martijn J."/>
            <person name="Lind A.E."/>
            <person name="van Eijk R."/>
            <person name="Schleper C."/>
            <person name="Guy L."/>
            <person name="Ettema T.J."/>
        </authorList>
    </citation>
    <scope>NUCLEOTIDE SEQUENCE</scope>
</reference>
<accession>A0A0F9G306</accession>
<dbReference type="InterPro" id="IPR000182">
    <property type="entry name" value="GNAT_dom"/>
</dbReference>
<gene>
    <name evidence="2" type="ORF">LCGC14_1878140</name>
</gene>
<dbReference type="GO" id="GO:0016747">
    <property type="term" value="F:acyltransferase activity, transferring groups other than amino-acyl groups"/>
    <property type="evidence" value="ECO:0007669"/>
    <property type="project" value="InterPro"/>
</dbReference>
<evidence type="ECO:0000313" key="2">
    <source>
        <dbReference type="EMBL" id="KKL93094.1"/>
    </source>
</evidence>
<dbReference type="Pfam" id="PF00583">
    <property type="entry name" value="Acetyltransf_1"/>
    <property type="match status" value="1"/>
</dbReference>
<evidence type="ECO:0000259" key="1">
    <source>
        <dbReference type="PROSITE" id="PS51186"/>
    </source>
</evidence>
<comment type="caution">
    <text evidence="2">The sequence shown here is derived from an EMBL/GenBank/DDBJ whole genome shotgun (WGS) entry which is preliminary data.</text>
</comment>
<dbReference type="EMBL" id="LAZR01019287">
    <property type="protein sequence ID" value="KKL93094.1"/>
    <property type="molecule type" value="Genomic_DNA"/>
</dbReference>
<dbReference type="InterPro" id="IPR016181">
    <property type="entry name" value="Acyl_CoA_acyltransferase"/>
</dbReference>
<protein>
    <recommendedName>
        <fullName evidence="1">N-acetyltransferase domain-containing protein</fullName>
    </recommendedName>
</protein>
<feature type="domain" description="N-acetyltransferase" evidence="1">
    <location>
        <begin position="114"/>
        <end position="245"/>
    </location>
</feature>
<dbReference type="Gene3D" id="3.40.630.30">
    <property type="match status" value="1"/>
</dbReference>
<sequence>MEDSFLFAYHIGDLDDFYFSDCKWFGLEENEQLIEVILLYTGLKIPTLLIFGSTEKIPYLIKGIIDKLPDRFYCHFQENFHKFFESDYQMTFLGTHVKMKFQGEIAKLSVIDTSDIILLNEDDELYLLSLYQTAYPEGYFIPYMLKTGKYYGAKAEKKIVSVAGVHVFSSFYNIAVLGNITTHPNFRGTGLAKKCTARLLKSFDGVIDRIGLNVKKDNLIALHLYKKLGFSVHSTYREAYFERIS</sequence>
<dbReference type="CDD" id="cd04301">
    <property type="entry name" value="NAT_SF"/>
    <property type="match status" value="1"/>
</dbReference>
<dbReference type="AlphaFoldDB" id="A0A0F9G306"/>
<proteinExistence type="predicted"/>
<organism evidence="2">
    <name type="scientific">marine sediment metagenome</name>
    <dbReference type="NCBI Taxonomy" id="412755"/>
    <lineage>
        <taxon>unclassified sequences</taxon>
        <taxon>metagenomes</taxon>
        <taxon>ecological metagenomes</taxon>
    </lineage>
</organism>